<dbReference type="OrthoDB" id="10260712at2759"/>
<dbReference type="Proteomes" id="UP000239899">
    <property type="component" value="Unassembled WGS sequence"/>
</dbReference>
<sequence length="890" mass="93909">MEAFPPSLDLRGTTLVLPVVAVGNVGQLAADLLISTLRLPRAGRLADDALLPAVGGAAYPHAPGLATALEVHREPSASVAVAQQRSAAAPGTQVPYARRLAAFLKAAGVEQVLVLGSIEAGFRRDAQLAGPQLRWWTPADAGASALAQRCQGAAGLLQLEGSFFDDRPLEARQLQPWPVLRELAAAGVPCAALLSFSTEGDNVAEAFGMATAAAAGKVQCLGEGRFLPCLVWQRQLVPLGEHASLEAAEAAYDVGKLLSPPRPQGKVQCLGEGRFLPCLVWQRQLVPLGEHASLEAAEAAYDVGKLLSPPRPQGKVQCLGEGRFLPCLVWQRQLVPLGEHASLEAAEAAYDVGKLLSPPRPQGKVQCLGEGRFLPCLVWQRQLVPLGEHASLEAAEAAYDVGKMLLVRKLGGDADRIAALKLHRPAAAYTAHPLWQQLSGTHCSFEEACSLLAGGLAADFLEHVVAQEQRQPGKPRQPNQKFATTWHGLEPLDLGCYSVPLSTMTVGHQRKLSLPARYARAAFGLVPNSAEAPVSVSIHSPDGREHTCRLSLNSQSSSSCFLTRLSSLMHSLGAAGKVQCLGEGRFLPCLVWQRQLVPLGEHASLEAAEAAYDVGKLLLVRKLGGDAARMAALKLHHAAANYTAHPLWRQLSGTHCSFEDACSLLAGGVASDFLEDQPSRRAFTHEQERQQGRFAVAAGQPAAMQAAAAGRDDAFGDKGGSDSNAASGSPSPQPGGRIKSWQGLESHDSGTYSLRLSASLARASNTTSIPECYLTAIAGTAKPPACITVRTPDGRQHEWPVRFYEYQHSYYLGRMTSAIAAVGAQPGDRLSRYAQAAFGVLPVSAAAAVSVSLHTPDGSLEAAVGDQLQLRPRGQGAATAALIKAAGEAG</sequence>
<dbReference type="STRING" id="3076.A0A2P6TY68"/>
<evidence type="ECO:0000313" key="5">
    <source>
        <dbReference type="EMBL" id="PRW58998.1"/>
    </source>
</evidence>
<dbReference type="InterPro" id="IPR038389">
    <property type="entry name" value="PSMG2_sf"/>
</dbReference>
<organism evidence="5 6">
    <name type="scientific">Chlorella sorokiniana</name>
    <name type="common">Freshwater green alga</name>
    <dbReference type="NCBI Taxonomy" id="3076"/>
    <lineage>
        <taxon>Eukaryota</taxon>
        <taxon>Viridiplantae</taxon>
        <taxon>Chlorophyta</taxon>
        <taxon>core chlorophytes</taxon>
        <taxon>Trebouxiophyceae</taxon>
        <taxon>Chlorellales</taxon>
        <taxon>Chlorellaceae</taxon>
        <taxon>Chlorella clade</taxon>
        <taxon>Chlorella</taxon>
    </lineage>
</organism>
<reference evidence="5 6" key="1">
    <citation type="journal article" date="2018" name="Plant J.">
        <title>Genome sequences of Chlorella sorokiniana UTEX 1602 and Micractinium conductrix SAG 241.80: implications to maltose excretion by a green alga.</title>
        <authorList>
            <person name="Arriola M.B."/>
            <person name="Velmurugan N."/>
            <person name="Zhang Y."/>
            <person name="Plunkett M.H."/>
            <person name="Hondzo H."/>
            <person name="Barney B.M."/>
        </authorList>
    </citation>
    <scope>NUCLEOTIDE SEQUENCE [LARGE SCALE GENOMIC DNA]</scope>
    <source>
        <strain evidence="6">UTEX 1602</strain>
    </source>
</reference>
<comment type="similarity">
    <text evidence="3">Belongs to the PSMG2 family.</text>
</comment>
<keyword evidence="6" id="KW-1185">Reference proteome</keyword>
<protein>
    <recommendedName>
        <fullName evidence="1">Proteasome assembly chaperone 2</fullName>
    </recommendedName>
</protein>
<feature type="region of interest" description="Disordered" evidence="4">
    <location>
        <begin position="706"/>
        <end position="743"/>
    </location>
</feature>
<dbReference type="InterPro" id="IPR016562">
    <property type="entry name" value="Proteasome_assmbl_chp_2_euk"/>
</dbReference>
<proteinExistence type="inferred from homology"/>
<gene>
    <name evidence="5" type="ORF">C2E21_2345</name>
</gene>
<dbReference type="GO" id="GO:0005634">
    <property type="term" value="C:nucleus"/>
    <property type="evidence" value="ECO:0007669"/>
    <property type="project" value="TreeGrafter"/>
</dbReference>
<evidence type="ECO:0000256" key="1">
    <source>
        <dbReference type="ARBA" id="ARBA00019186"/>
    </source>
</evidence>
<evidence type="ECO:0000313" key="6">
    <source>
        <dbReference type="Proteomes" id="UP000239899"/>
    </source>
</evidence>
<dbReference type="PANTHER" id="PTHR12970:SF1">
    <property type="entry name" value="PROTEASOME ASSEMBLY CHAPERONE 2"/>
    <property type="match status" value="1"/>
</dbReference>
<keyword evidence="2" id="KW-0143">Chaperone</keyword>
<name>A0A2P6TY68_CHLSO</name>
<feature type="compositionally biased region" description="Polar residues" evidence="4">
    <location>
        <begin position="721"/>
        <end position="730"/>
    </location>
</feature>
<dbReference type="GO" id="GO:0005829">
    <property type="term" value="C:cytosol"/>
    <property type="evidence" value="ECO:0007669"/>
    <property type="project" value="TreeGrafter"/>
</dbReference>
<dbReference type="EMBL" id="LHPG02000004">
    <property type="protein sequence ID" value="PRW58998.1"/>
    <property type="molecule type" value="Genomic_DNA"/>
</dbReference>
<keyword evidence="5" id="KW-0647">Proteasome</keyword>
<feature type="compositionally biased region" description="Basic and acidic residues" evidence="4">
    <location>
        <begin position="710"/>
        <end position="720"/>
    </location>
</feature>
<accession>A0A2P6TY68</accession>
<dbReference type="AlphaFoldDB" id="A0A2P6TY68"/>
<dbReference type="Gene3D" id="3.40.50.10900">
    <property type="entry name" value="PAC-like subunit"/>
    <property type="match status" value="1"/>
</dbReference>
<dbReference type="GO" id="GO:0043248">
    <property type="term" value="P:proteasome assembly"/>
    <property type="evidence" value="ECO:0007669"/>
    <property type="project" value="TreeGrafter"/>
</dbReference>
<dbReference type="Pfam" id="PF09754">
    <property type="entry name" value="PAC2"/>
    <property type="match status" value="1"/>
</dbReference>
<dbReference type="PANTHER" id="PTHR12970">
    <property type="entry name" value="PROTEASOME ASSEMBLY CHAPERONE 2"/>
    <property type="match status" value="1"/>
</dbReference>
<evidence type="ECO:0000256" key="4">
    <source>
        <dbReference type="SAM" id="MobiDB-lite"/>
    </source>
</evidence>
<dbReference type="GO" id="GO:0000502">
    <property type="term" value="C:proteasome complex"/>
    <property type="evidence" value="ECO:0007669"/>
    <property type="project" value="UniProtKB-KW"/>
</dbReference>
<evidence type="ECO:0000256" key="2">
    <source>
        <dbReference type="ARBA" id="ARBA00023186"/>
    </source>
</evidence>
<comment type="caution">
    <text evidence="5">The sequence shown here is derived from an EMBL/GenBank/DDBJ whole genome shotgun (WGS) entry which is preliminary data.</text>
</comment>
<dbReference type="InterPro" id="IPR019151">
    <property type="entry name" value="Proteasome_assmbl_chaperone_2"/>
</dbReference>
<evidence type="ECO:0000256" key="3">
    <source>
        <dbReference type="ARBA" id="ARBA00025745"/>
    </source>
</evidence>